<dbReference type="RefSeq" id="WP_310089518.1">
    <property type="nucleotide sequence ID" value="NZ_JAVDUK010000001.1"/>
</dbReference>
<dbReference type="EMBL" id="BSEJ01000001">
    <property type="protein sequence ID" value="GLJ60237.1"/>
    <property type="molecule type" value="Genomic_DNA"/>
</dbReference>
<feature type="domain" description="PucR C-terminal helix-turn-helix" evidence="1">
    <location>
        <begin position="158"/>
        <end position="215"/>
    </location>
</feature>
<comment type="caution">
    <text evidence="2">The sequence shown here is derived from an EMBL/GenBank/DDBJ whole genome shotgun (WGS) entry which is preliminary data.</text>
</comment>
<dbReference type="AlphaFoldDB" id="A0A9W6LVE9"/>
<dbReference type="Gene3D" id="1.10.10.2840">
    <property type="entry name" value="PucR C-terminal helix-turn-helix domain"/>
    <property type="match status" value="1"/>
</dbReference>
<evidence type="ECO:0000259" key="1">
    <source>
        <dbReference type="Pfam" id="PF13556"/>
    </source>
</evidence>
<name>A0A9W6LVE9_9MICO</name>
<reference evidence="2" key="1">
    <citation type="journal article" date="2014" name="Int. J. Syst. Evol. Microbiol.">
        <title>Complete genome sequence of Corynebacterium casei LMG S-19264T (=DSM 44701T), isolated from a smear-ripened cheese.</title>
        <authorList>
            <consortium name="US DOE Joint Genome Institute (JGI-PGF)"/>
            <person name="Walter F."/>
            <person name="Albersmeier A."/>
            <person name="Kalinowski J."/>
            <person name="Ruckert C."/>
        </authorList>
    </citation>
    <scope>NUCLEOTIDE SEQUENCE</scope>
    <source>
        <strain evidence="2">VKM Ac-1020</strain>
    </source>
</reference>
<evidence type="ECO:0000313" key="3">
    <source>
        <dbReference type="Proteomes" id="UP001142462"/>
    </source>
</evidence>
<protein>
    <recommendedName>
        <fullName evidence="1">PucR C-terminal helix-turn-helix domain-containing protein</fullName>
    </recommendedName>
</protein>
<organism evidence="2 3">
    <name type="scientific">Microbacterium barkeri</name>
    <dbReference type="NCBI Taxonomy" id="33917"/>
    <lineage>
        <taxon>Bacteria</taxon>
        <taxon>Bacillati</taxon>
        <taxon>Actinomycetota</taxon>
        <taxon>Actinomycetes</taxon>
        <taxon>Micrococcales</taxon>
        <taxon>Microbacteriaceae</taxon>
        <taxon>Microbacterium</taxon>
    </lineage>
</organism>
<sequence length="231" mass="25352">MRVRALAQAADRRWLDRSEGLVVALLDTVGSDDERRRLATAIQSDGRGATWHVGDLADHPVLVVSRSRLDGDVEDVLASAAHRHGHPAARFATAAVAPDEDDIRPAVREARLLLEDPEHVTPAGIRALLDGLPVPIDLIRRASPGAFALWRAGDRQQLDTVEAYLDAGARVSEACRRLHLHRTTLYYRLENLPEPVRAELADGVRRSVLHVALKLLRRRSGPAEAARVTDG</sequence>
<accession>A0A9W6LVE9</accession>
<reference evidence="2" key="2">
    <citation type="submission" date="2023-01" db="EMBL/GenBank/DDBJ databases">
        <authorList>
            <person name="Sun Q."/>
            <person name="Evtushenko L."/>
        </authorList>
    </citation>
    <scope>NUCLEOTIDE SEQUENCE</scope>
    <source>
        <strain evidence="2">VKM Ac-1020</strain>
    </source>
</reference>
<dbReference type="Pfam" id="PF13556">
    <property type="entry name" value="HTH_30"/>
    <property type="match status" value="1"/>
</dbReference>
<gene>
    <name evidence="2" type="ORF">GCM10017576_03660</name>
</gene>
<keyword evidence="3" id="KW-1185">Reference proteome</keyword>
<evidence type="ECO:0000313" key="2">
    <source>
        <dbReference type="EMBL" id="GLJ60237.1"/>
    </source>
</evidence>
<proteinExistence type="predicted"/>
<dbReference type="Proteomes" id="UP001142462">
    <property type="component" value="Unassembled WGS sequence"/>
</dbReference>
<dbReference type="InterPro" id="IPR025736">
    <property type="entry name" value="PucR_C-HTH_dom"/>
</dbReference>
<dbReference type="InterPro" id="IPR042070">
    <property type="entry name" value="PucR_C-HTH_sf"/>
</dbReference>